<comment type="pathway">
    <text evidence="4 19">Cell wall biogenesis; peptidoglycan biosynthesis.</text>
</comment>
<dbReference type="SUPFAM" id="SSF56176">
    <property type="entry name" value="FAD-binding/transporter-associated domain-like"/>
    <property type="match status" value="1"/>
</dbReference>
<comment type="function">
    <text evidence="2 19">Cell wall formation.</text>
</comment>
<evidence type="ECO:0000256" key="2">
    <source>
        <dbReference type="ARBA" id="ARBA00003921"/>
    </source>
</evidence>
<evidence type="ECO:0000256" key="16">
    <source>
        <dbReference type="ARBA" id="ARBA00023316"/>
    </source>
</evidence>
<dbReference type="Gene3D" id="3.30.43.10">
    <property type="entry name" value="Uridine Diphospho-n-acetylenolpyruvylglucosamine Reductase, domain 2"/>
    <property type="match status" value="1"/>
</dbReference>
<dbReference type="InterPro" id="IPR003170">
    <property type="entry name" value="MurB"/>
</dbReference>
<dbReference type="RefSeq" id="WP_379729432.1">
    <property type="nucleotide sequence ID" value="NZ_JBHRYJ010000005.1"/>
</dbReference>
<sequence length="318" mass="33935">MMAAAQMRHDDLIARLPPVRGRLTAQAPLADVTWFRVGGPAEVMFRPADRDDLVAFLKDRPADVPVTVLGVGSNTLVRDGGIAGVVIRLGRGFVEVEADGTDIIAGAGAPDVNVAMTAQRAGIAGLEFLRGIPGTIGGGLRMNAGAYGREFRDVLVWAEAVDAEGNLHRLTPAEMQFGYRHCGVPEDWIFIACRLKGEAGDPAAIQARMDEIQAAREGSQPIRSRTGGSTFANPPIEESGGHKAWQLIDAAGCRGLVVGDAQVSEQHCNFLINRGAATAADLETLGETVRERVKANSGISLRWEIRRIGMQKSEARHG</sequence>
<dbReference type="Pfam" id="PF02873">
    <property type="entry name" value="MurB_C"/>
    <property type="match status" value="1"/>
</dbReference>
<comment type="catalytic activity">
    <reaction evidence="18 19">
        <text>UDP-N-acetyl-alpha-D-muramate + NADP(+) = UDP-N-acetyl-3-O-(1-carboxyvinyl)-alpha-D-glucosamine + NADPH + H(+)</text>
        <dbReference type="Rhea" id="RHEA:12248"/>
        <dbReference type="ChEBI" id="CHEBI:15378"/>
        <dbReference type="ChEBI" id="CHEBI:57783"/>
        <dbReference type="ChEBI" id="CHEBI:58349"/>
        <dbReference type="ChEBI" id="CHEBI:68483"/>
        <dbReference type="ChEBI" id="CHEBI:70757"/>
        <dbReference type="EC" id="1.3.1.98"/>
    </reaction>
</comment>
<keyword evidence="11 19" id="KW-0521">NADP</keyword>
<feature type="active site" evidence="19">
    <location>
        <position position="180"/>
    </location>
</feature>
<keyword evidence="14 19" id="KW-0560">Oxidoreductase</keyword>
<keyword evidence="9 19" id="KW-0285">Flavoprotein</keyword>
<accession>A0ABV7VK87</accession>
<evidence type="ECO:0000256" key="5">
    <source>
        <dbReference type="ARBA" id="ARBA00012518"/>
    </source>
</evidence>
<dbReference type="Gene3D" id="3.90.78.10">
    <property type="entry name" value="UDP-N-acetylenolpyruvoylglucosamine reductase, C-terminal domain"/>
    <property type="match status" value="1"/>
</dbReference>
<evidence type="ECO:0000256" key="6">
    <source>
        <dbReference type="ARBA" id="ARBA00015188"/>
    </source>
</evidence>
<keyword evidence="16 19" id="KW-0961">Cell wall biogenesis/degradation</keyword>
<dbReference type="NCBIfam" id="TIGR00179">
    <property type="entry name" value="murB"/>
    <property type="match status" value="1"/>
</dbReference>
<evidence type="ECO:0000256" key="13">
    <source>
        <dbReference type="ARBA" id="ARBA00022984"/>
    </source>
</evidence>
<dbReference type="GO" id="GO:0008762">
    <property type="term" value="F:UDP-N-acetylmuramate dehydrogenase activity"/>
    <property type="evidence" value="ECO:0007669"/>
    <property type="project" value="UniProtKB-EC"/>
</dbReference>
<organism evidence="21 22">
    <name type="scientific">Ferrovibrio xuzhouensis</name>
    <dbReference type="NCBI Taxonomy" id="1576914"/>
    <lineage>
        <taxon>Bacteria</taxon>
        <taxon>Pseudomonadati</taxon>
        <taxon>Pseudomonadota</taxon>
        <taxon>Alphaproteobacteria</taxon>
        <taxon>Rhodospirillales</taxon>
        <taxon>Rhodospirillaceae</taxon>
        <taxon>Ferrovibrio</taxon>
    </lineage>
</organism>
<evidence type="ECO:0000256" key="11">
    <source>
        <dbReference type="ARBA" id="ARBA00022857"/>
    </source>
</evidence>
<evidence type="ECO:0000313" key="21">
    <source>
        <dbReference type="EMBL" id="MFC3677829.1"/>
    </source>
</evidence>
<dbReference type="InterPro" id="IPR011601">
    <property type="entry name" value="MurB_C"/>
</dbReference>
<evidence type="ECO:0000256" key="10">
    <source>
        <dbReference type="ARBA" id="ARBA00022827"/>
    </source>
</evidence>
<keyword evidence="8 19" id="KW-0132">Cell division</keyword>
<comment type="similarity">
    <text evidence="19">Belongs to the MurB family.</text>
</comment>
<evidence type="ECO:0000256" key="7">
    <source>
        <dbReference type="ARBA" id="ARBA00022490"/>
    </source>
</evidence>
<comment type="caution">
    <text evidence="21">The sequence shown here is derived from an EMBL/GenBank/DDBJ whole genome shotgun (WGS) entry which is preliminary data.</text>
</comment>
<evidence type="ECO:0000256" key="14">
    <source>
        <dbReference type="ARBA" id="ARBA00023002"/>
    </source>
</evidence>
<evidence type="ECO:0000313" key="22">
    <source>
        <dbReference type="Proteomes" id="UP001595711"/>
    </source>
</evidence>
<feature type="domain" description="FAD-binding PCMH-type" evidence="20">
    <location>
        <begin position="36"/>
        <end position="236"/>
    </location>
</feature>
<dbReference type="InterPro" id="IPR016166">
    <property type="entry name" value="FAD-bd_PCMH"/>
</dbReference>
<evidence type="ECO:0000256" key="18">
    <source>
        <dbReference type="ARBA" id="ARBA00048914"/>
    </source>
</evidence>
<dbReference type="InterPro" id="IPR036635">
    <property type="entry name" value="MurB_C_sf"/>
</dbReference>
<dbReference type="PANTHER" id="PTHR21071:SF4">
    <property type="entry name" value="UDP-N-ACETYLENOLPYRUVOYLGLUCOSAMINE REDUCTASE"/>
    <property type="match status" value="1"/>
</dbReference>
<keyword evidence="22" id="KW-1185">Reference proteome</keyword>
<keyword evidence="12 19" id="KW-0133">Cell shape</keyword>
<dbReference type="InterPro" id="IPR016169">
    <property type="entry name" value="FAD-bd_PCMH_sub2"/>
</dbReference>
<evidence type="ECO:0000256" key="12">
    <source>
        <dbReference type="ARBA" id="ARBA00022960"/>
    </source>
</evidence>
<evidence type="ECO:0000256" key="19">
    <source>
        <dbReference type="HAMAP-Rule" id="MF_00037"/>
    </source>
</evidence>
<evidence type="ECO:0000256" key="15">
    <source>
        <dbReference type="ARBA" id="ARBA00023306"/>
    </source>
</evidence>
<gene>
    <name evidence="19 21" type="primary">murB</name>
    <name evidence="21" type="ORF">ACFOOQ_19910</name>
</gene>
<evidence type="ECO:0000256" key="8">
    <source>
        <dbReference type="ARBA" id="ARBA00022618"/>
    </source>
</evidence>
<evidence type="ECO:0000256" key="9">
    <source>
        <dbReference type="ARBA" id="ARBA00022630"/>
    </source>
</evidence>
<feature type="active site" description="Proton donor" evidence="19">
    <location>
        <position position="229"/>
    </location>
</feature>
<name>A0ABV7VK87_9PROT</name>
<dbReference type="PANTHER" id="PTHR21071">
    <property type="entry name" value="UDP-N-ACETYLENOLPYRUVOYLGLUCOSAMINE REDUCTASE"/>
    <property type="match status" value="1"/>
</dbReference>
<protein>
    <recommendedName>
        <fullName evidence="6 19">UDP-N-acetylenolpyruvoylglucosamine reductase</fullName>
        <ecNumber evidence="5 19">1.3.1.98</ecNumber>
    </recommendedName>
    <alternativeName>
        <fullName evidence="17 19">UDP-N-acetylmuramate dehydrogenase</fullName>
    </alternativeName>
</protein>
<reference evidence="22" key="1">
    <citation type="journal article" date="2019" name="Int. J. Syst. Evol. Microbiol.">
        <title>The Global Catalogue of Microorganisms (GCM) 10K type strain sequencing project: providing services to taxonomists for standard genome sequencing and annotation.</title>
        <authorList>
            <consortium name="The Broad Institute Genomics Platform"/>
            <consortium name="The Broad Institute Genome Sequencing Center for Infectious Disease"/>
            <person name="Wu L."/>
            <person name="Ma J."/>
        </authorList>
    </citation>
    <scope>NUCLEOTIDE SEQUENCE [LARGE SCALE GENOMIC DNA]</scope>
    <source>
        <strain evidence="22">KCTC 42182</strain>
    </source>
</reference>
<keyword evidence="10 19" id="KW-0274">FAD</keyword>
<evidence type="ECO:0000256" key="3">
    <source>
        <dbReference type="ARBA" id="ARBA00004496"/>
    </source>
</evidence>
<keyword evidence="7 19" id="KW-0963">Cytoplasm</keyword>
<dbReference type="InterPro" id="IPR036318">
    <property type="entry name" value="FAD-bd_PCMH-like_sf"/>
</dbReference>
<comment type="subcellular location">
    <subcellularLocation>
        <location evidence="3 19">Cytoplasm</location>
    </subcellularLocation>
</comment>
<dbReference type="PROSITE" id="PS51387">
    <property type="entry name" value="FAD_PCMH"/>
    <property type="match status" value="1"/>
</dbReference>
<evidence type="ECO:0000259" key="20">
    <source>
        <dbReference type="PROSITE" id="PS51387"/>
    </source>
</evidence>
<dbReference type="Gene3D" id="3.30.465.10">
    <property type="match status" value="1"/>
</dbReference>
<feature type="active site" evidence="19">
    <location>
        <position position="304"/>
    </location>
</feature>
<dbReference type="Pfam" id="PF01565">
    <property type="entry name" value="FAD_binding_4"/>
    <property type="match status" value="1"/>
</dbReference>
<dbReference type="Proteomes" id="UP001595711">
    <property type="component" value="Unassembled WGS sequence"/>
</dbReference>
<keyword evidence="13 19" id="KW-0573">Peptidoglycan synthesis</keyword>
<evidence type="ECO:0000256" key="4">
    <source>
        <dbReference type="ARBA" id="ARBA00004752"/>
    </source>
</evidence>
<evidence type="ECO:0000256" key="17">
    <source>
        <dbReference type="ARBA" id="ARBA00031026"/>
    </source>
</evidence>
<dbReference type="InterPro" id="IPR006094">
    <property type="entry name" value="Oxid_FAD_bind_N"/>
</dbReference>
<dbReference type="EC" id="1.3.1.98" evidence="5 19"/>
<dbReference type="EMBL" id="JBHRYJ010000005">
    <property type="protein sequence ID" value="MFC3677829.1"/>
    <property type="molecule type" value="Genomic_DNA"/>
</dbReference>
<dbReference type="InterPro" id="IPR016167">
    <property type="entry name" value="FAD-bd_PCMH_sub1"/>
</dbReference>
<keyword evidence="15 19" id="KW-0131">Cell cycle</keyword>
<evidence type="ECO:0000256" key="1">
    <source>
        <dbReference type="ARBA" id="ARBA00001974"/>
    </source>
</evidence>
<dbReference type="NCBIfam" id="NF010480">
    <property type="entry name" value="PRK13905.1"/>
    <property type="match status" value="1"/>
</dbReference>
<dbReference type="SUPFAM" id="SSF56194">
    <property type="entry name" value="Uridine diphospho-N-Acetylenolpyruvylglucosamine reductase, MurB, C-terminal domain"/>
    <property type="match status" value="1"/>
</dbReference>
<proteinExistence type="inferred from homology"/>
<comment type="cofactor">
    <cofactor evidence="1 19">
        <name>FAD</name>
        <dbReference type="ChEBI" id="CHEBI:57692"/>
    </cofactor>
</comment>
<dbReference type="HAMAP" id="MF_00037">
    <property type="entry name" value="MurB"/>
    <property type="match status" value="1"/>
</dbReference>